<evidence type="ECO:0000313" key="3">
    <source>
        <dbReference type="Proteomes" id="UP000528964"/>
    </source>
</evidence>
<dbReference type="RefSeq" id="WP_183393500.1">
    <property type="nucleotide sequence ID" value="NZ_JACIDR010000001.1"/>
</dbReference>
<feature type="chain" id="PRO_5030528817" description="Transporter" evidence="1">
    <location>
        <begin position="26"/>
        <end position="282"/>
    </location>
</feature>
<sequence>MLKNVMKIAAVGAMMLGASSMEASAFPATAQTGETVGLARGAPLPEGVYFVNTLSWGVRNTNPDTKLLVDIPVIAWSTPWTILGGNFQLLGALPNAHVDAAGGADNYGLYNPFAAAALAWDLGNGFGVSYLSGFYFNAGDKDIRVRATTWRQDFAASYTGDGWNLTANLLWGITFDTDKSVGGKTANGFNLDLTATKTFGKWELGLAAFGSTEYDTPNGRPKQKQFALGPLVGYNFGPVIMQAYLTRDVWQRNLGGKETRLWTRVIIPLWTPAAPAPIVTKY</sequence>
<keyword evidence="3" id="KW-1185">Reference proteome</keyword>
<organism evidence="2 3">
    <name type="scientific">Hansschlegelia beijingensis</name>
    <dbReference type="NCBI Taxonomy" id="1133344"/>
    <lineage>
        <taxon>Bacteria</taxon>
        <taxon>Pseudomonadati</taxon>
        <taxon>Pseudomonadota</taxon>
        <taxon>Alphaproteobacteria</taxon>
        <taxon>Hyphomicrobiales</taxon>
        <taxon>Methylopilaceae</taxon>
        <taxon>Hansschlegelia</taxon>
    </lineage>
</organism>
<keyword evidence="1" id="KW-0732">Signal</keyword>
<gene>
    <name evidence="2" type="ORF">GGR24_000270</name>
</gene>
<evidence type="ECO:0000313" key="2">
    <source>
        <dbReference type="EMBL" id="MBB3971637.1"/>
    </source>
</evidence>
<evidence type="ECO:0008006" key="4">
    <source>
        <dbReference type="Google" id="ProtNLM"/>
    </source>
</evidence>
<accession>A0A7W6D051</accession>
<dbReference type="AlphaFoldDB" id="A0A7W6D051"/>
<evidence type="ECO:0000256" key="1">
    <source>
        <dbReference type="SAM" id="SignalP"/>
    </source>
</evidence>
<reference evidence="2 3" key="1">
    <citation type="submission" date="2020-08" db="EMBL/GenBank/DDBJ databases">
        <title>Genomic Encyclopedia of Type Strains, Phase IV (KMG-IV): sequencing the most valuable type-strain genomes for metagenomic binning, comparative biology and taxonomic classification.</title>
        <authorList>
            <person name="Goeker M."/>
        </authorList>
    </citation>
    <scope>NUCLEOTIDE SEQUENCE [LARGE SCALE GENOMIC DNA]</scope>
    <source>
        <strain evidence="2 3">DSM 25481</strain>
    </source>
</reference>
<dbReference type="InterPro" id="IPR025737">
    <property type="entry name" value="FApF"/>
</dbReference>
<name>A0A7W6D051_9HYPH</name>
<dbReference type="Proteomes" id="UP000528964">
    <property type="component" value="Unassembled WGS sequence"/>
</dbReference>
<dbReference type="Pfam" id="PF13557">
    <property type="entry name" value="Phenol_MetA_deg"/>
    <property type="match status" value="1"/>
</dbReference>
<feature type="signal peptide" evidence="1">
    <location>
        <begin position="1"/>
        <end position="25"/>
    </location>
</feature>
<dbReference type="EMBL" id="JACIDR010000001">
    <property type="protein sequence ID" value="MBB3971637.1"/>
    <property type="molecule type" value="Genomic_DNA"/>
</dbReference>
<protein>
    <recommendedName>
        <fullName evidence="4">Transporter</fullName>
    </recommendedName>
</protein>
<proteinExistence type="predicted"/>
<comment type="caution">
    <text evidence="2">The sequence shown here is derived from an EMBL/GenBank/DDBJ whole genome shotgun (WGS) entry which is preliminary data.</text>
</comment>